<dbReference type="Pfam" id="PF01208">
    <property type="entry name" value="URO-D"/>
    <property type="match status" value="1"/>
</dbReference>
<sequence>MAYARAQGRRLVYPLGAGALSQRWWEEQSAAWSWEERTAQNLAWQCHTLDYDLNNITIPTLDMLEGLGIHTGTLWDGSQYIPPGQLSTLEEADAFFAQAPREPPVLLRHLAALRRGKELCSKPITMGTFGPLTLAGYLMGAEELLVGMVEGPELVRRVLKGITAELVDWHQRAVDAGGDFLWVAEPMAALISPRHFRSFVQPCLRALFTPQAPAGFLHIPGDTTCLLDELVDTGAQCLSLDAPVGMARALARVPEWVVLLGDIDAFLLLEGSPAEVAQAVAQLHRDVAGAPNVIISSGGGIHPQTPYENIRELFAPEPVGP</sequence>
<dbReference type="EMBL" id="DXDX01000199">
    <property type="protein sequence ID" value="HIY22418.1"/>
    <property type="molecule type" value="Genomic_DNA"/>
</dbReference>
<dbReference type="SUPFAM" id="SSF51726">
    <property type="entry name" value="UROD/MetE-like"/>
    <property type="match status" value="1"/>
</dbReference>
<dbReference type="InterPro" id="IPR000257">
    <property type="entry name" value="Uroporphyrinogen_deCOase"/>
</dbReference>
<dbReference type="PANTHER" id="PTHR47099:SF1">
    <property type="entry name" value="METHYLCOBAMIDE:COM METHYLTRANSFERASE MTBA"/>
    <property type="match status" value="1"/>
</dbReference>
<reference evidence="2" key="2">
    <citation type="submission" date="2021-04" db="EMBL/GenBank/DDBJ databases">
        <authorList>
            <person name="Gilroy R."/>
        </authorList>
    </citation>
    <scope>NUCLEOTIDE SEQUENCE</scope>
    <source>
        <strain evidence="2">ChiBcec16_6824</strain>
    </source>
</reference>
<organism evidence="2 3">
    <name type="scientific">Candidatus Flavonifractor merdigallinarum</name>
    <dbReference type="NCBI Taxonomy" id="2838589"/>
    <lineage>
        <taxon>Bacteria</taxon>
        <taxon>Bacillati</taxon>
        <taxon>Bacillota</taxon>
        <taxon>Clostridia</taxon>
        <taxon>Eubacteriales</taxon>
        <taxon>Oscillospiraceae</taxon>
        <taxon>Flavonifractor</taxon>
    </lineage>
</organism>
<dbReference type="Gene3D" id="3.20.20.210">
    <property type="match status" value="1"/>
</dbReference>
<evidence type="ECO:0000313" key="3">
    <source>
        <dbReference type="Proteomes" id="UP000823868"/>
    </source>
</evidence>
<comment type="caution">
    <text evidence="2">The sequence shown here is derived from an EMBL/GenBank/DDBJ whole genome shotgun (WGS) entry which is preliminary data.</text>
</comment>
<dbReference type="GO" id="GO:0004853">
    <property type="term" value="F:uroporphyrinogen decarboxylase activity"/>
    <property type="evidence" value="ECO:0007669"/>
    <property type="project" value="InterPro"/>
</dbReference>
<protein>
    <recommendedName>
        <fullName evidence="1">Uroporphyrinogen decarboxylase (URO-D) domain-containing protein</fullName>
    </recommendedName>
</protein>
<evidence type="ECO:0000259" key="1">
    <source>
        <dbReference type="Pfam" id="PF01208"/>
    </source>
</evidence>
<dbReference type="InterPro" id="IPR052024">
    <property type="entry name" value="Methanogen_methyltrans"/>
</dbReference>
<dbReference type="AlphaFoldDB" id="A0A9D1YAC6"/>
<reference evidence="2" key="1">
    <citation type="journal article" date="2021" name="PeerJ">
        <title>Extensive microbial diversity within the chicken gut microbiome revealed by metagenomics and culture.</title>
        <authorList>
            <person name="Gilroy R."/>
            <person name="Ravi A."/>
            <person name="Getino M."/>
            <person name="Pursley I."/>
            <person name="Horton D.L."/>
            <person name="Alikhan N.F."/>
            <person name="Baker D."/>
            <person name="Gharbi K."/>
            <person name="Hall N."/>
            <person name="Watson M."/>
            <person name="Adriaenssens E.M."/>
            <person name="Foster-Nyarko E."/>
            <person name="Jarju S."/>
            <person name="Secka A."/>
            <person name="Antonio M."/>
            <person name="Oren A."/>
            <person name="Chaudhuri R.R."/>
            <person name="La Ragione R."/>
            <person name="Hildebrand F."/>
            <person name="Pallen M.J."/>
        </authorList>
    </citation>
    <scope>NUCLEOTIDE SEQUENCE</scope>
    <source>
        <strain evidence="2">ChiBcec16_6824</strain>
    </source>
</reference>
<accession>A0A9D1YAC6</accession>
<dbReference type="GO" id="GO:0006779">
    <property type="term" value="P:porphyrin-containing compound biosynthetic process"/>
    <property type="evidence" value="ECO:0007669"/>
    <property type="project" value="InterPro"/>
</dbReference>
<dbReference type="PANTHER" id="PTHR47099">
    <property type="entry name" value="METHYLCOBAMIDE:COM METHYLTRANSFERASE MTBA"/>
    <property type="match status" value="1"/>
</dbReference>
<dbReference type="InterPro" id="IPR038071">
    <property type="entry name" value="UROD/MetE-like_sf"/>
</dbReference>
<proteinExistence type="predicted"/>
<evidence type="ECO:0000313" key="2">
    <source>
        <dbReference type="EMBL" id="HIY22418.1"/>
    </source>
</evidence>
<name>A0A9D1YAC6_9FIRM</name>
<gene>
    <name evidence="2" type="ORF">H9841_11035</name>
</gene>
<dbReference type="Proteomes" id="UP000823868">
    <property type="component" value="Unassembled WGS sequence"/>
</dbReference>
<feature type="domain" description="Uroporphyrinogen decarboxylase (URO-D)" evidence="1">
    <location>
        <begin position="105"/>
        <end position="314"/>
    </location>
</feature>